<sequence length="272" mass="29264">MAPKGATVESDVPTIYDSAPDTSLSTPPIPTPAQAKSTGPEPTKALAEDDQTHTPSPGIADELYALKLKILELESKTQAAPGPSQLTAEQEEYLRMEKCLYEHRKEWEQTAGTENYQVWVGGRRTAWKEGPSKSGTLGPGPALMPDPTVLLRAMPPEMMPPGIAPLPPAPANPTNIQIHTTLYTNTARVTSSNKATVSQTTVIVLSTTAVAATASARPLIYLAEAVQKRKLDAREQHGKKEAKKNDGYASGDENPEENVIVKHAKPTLNRTN</sequence>
<feature type="compositionally biased region" description="Basic and acidic residues" evidence="1">
    <location>
        <begin position="233"/>
        <end position="246"/>
    </location>
</feature>
<organism evidence="2 3">
    <name type="scientific">Neonectria magnoliae</name>
    <dbReference type="NCBI Taxonomy" id="2732573"/>
    <lineage>
        <taxon>Eukaryota</taxon>
        <taxon>Fungi</taxon>
        <taxon>Dikarya</taxon>
        <taxon>Ascomycota</taxon>
        <taxon>Pezizomycotina</taxon>
        <taxon>Sordariomycetes</taxon>
        <taxon>Hypocreomycetidae</taxon>
        <taxon>Hypocreales</taxon>
        <taxon>Nectriaceae</taxon>
        <taxon>Neonectria</taxon>
    </lineage>
</organism>
<gene>
    <name evidence="2" type="ORF">QQZ08_009390</name>
</gene>
<evidence type="ECO:0000313" key="3">
    <source>
        <dbReference type="Proteomes" id="UP001498421"/>
    </source>
</evidence>
<dbReference type="EMBL" id="JAZAVK010000105">
    <property type="protein sequence ID" value="KAK7422765.1"/>
    <property type="molecule type" value="Genomic_DNA"/>
</dbReference>
<protein>
    <submittedName>
        <fullName evidence="2">Uncharacterized protein</fullName>
    </submittedName>
</protein>
<evidence type="ECO:0000313" key="2">
    <source>
        <dbReference type="EMBL" id="KAK7422765.1"/>
    </source>
</evidence>
<comment type="caution">
    <text evidence="2">The sequence shown here is derived from an EMBL/GenBank/DDBJ whole genome shotgun (WGS) entry which is preliminary data.</text>
</comment>
<feature type="region of interest" description="Disordered" evidence="1">
    <location>
        <begin position="1"/>
        <end position="59"/>
    </location>
</feature>
<proteinExistence type="predicted"/>
<reference evidence="2 3" key="1">
    <citation type="journal article" date="2025" name="Microbiol. Resour. Announc.">
        <title>Draft genome sequences for Neonectria magnoliae and Neonectria punicea, canker pathogens of Liriodendron tulipifera and Acer saccharum in West Virginia.</title>
        <authorList>
            <person name="Petronek H.M."/>
            <person name="Kasson M.T."/>
            <person name="Metheny A.M."/>
            <person name="Stauder C.M."/>
            <person name="Lovett B."/>
            <person name="Lynch S.C."/>
            <person name="Garnas J.R."/>
            <person name="Kasson L.R."/>
            <person name="Stajich J.E."/>
        </authorList>
    </citation>
    <scope>NUCLEOTIDE SEQUENCE [LARGE SCALE GENOMIC DNA]</scope>
    <source>
        <strain evidence="2 3">NRRL 64651</strain>
    </source>
</reference>
<dbReference type="Proteomes" id="UP001498421">
    <property type="component" value="Unassembled WGS sequence"/>
</dbReference>
<accession>A0ABR1HPF1</accession>
<feature type="region of interest" description="Disordered" evidence="1">
    <location>
        <begin position="233"/>
        <end position="272"/>
    </location>
</feature>
<keyword evidence="3" id="KW-1185">Reference proteome</keyword>
<name>A0ABR1HPF1_9HYPO</name>
<evidence type="ECO:0000256" key="1">
    <source>
        <dbReference type="SAM" id="MobiDB-lite"/>
    </source>
</evidence>